<reference evidence="1" key="1">
    <citation type="journal article" date="2019" name="bioRxiv">
        <title>The Genome of the Zebra Mussel, Dreissena polymorpha: A Resource for Invasive Species Research.</title>
        <authorList>
            <person name="McCartney M.A."/>
            <person name="Auch B."/>
            <person name="Kono T."/>
            <person name="Mallez S."/>
            <person name="Zhang Y."/>
            <person name="Obille A."/>
            <person name="Becker A."/>
            <person name="Abrahante J.E."/>
            <person name="Garbe J."/>
            <person name="Badalamenti J.P."/>
            <person name="Herman A."/>
            <person name="Mangelson H."/>
            <person name="Liachko I."/>
            <person name="Sullivan S."/>
            <person name="Sone E.D."/>
            <person name="Koren S."/>
            <person name="Silverstein K.A.T."/>
            <person name="Beckman K.B."/>
            <person name="Gohl D.M."/>
        </authorList>
    </citation>
    <scope>NUCLEOTIDE SEQUENCE</scope>
    <source>
        <strain evidence="1">Duluth1</strain>
        <tissue evidence="1">Whole animal</tissue>
    </source>
</reference>
<protein>
    <submittedName>
        <fullName evidence="1">Uncharacterized protein</fullName>
    </submittedName>
</protein>
<dbReference type="Proteomes" id="UP000828390">
    <property type="component" value="Unassembled WGS sequence"/>
</dbReference>
<organism evidence="1 2">
    <name type="scientific">Dreissena polymorpha</name>
    <name type="common">Zebra mussel</name>
    <name type="synonym">Mytilus polymorpha</name>
    <dbReference type="NCBI Taxonomy" id="45954"/>
    <lineage>
        <taxon>Eukaryota</taxon>
        <taxon>Metazoa</taxon>
        <taxon>Spiralia</taxon>
        <taxon>Lophotrochozoa</taxon>
        <taxon>Mollusca</taxon>
        <taxon>Bivalvia</taxon>
        <taxon>Autobranchia</taxon>
        <taxon>Heteroconchia</taxon>
        <taxon>Euheterodonta</taxon>
        <taxon>Imparidentia</taxon>
        <taxon>Neoheterodontei</taxon>
        <taxon>Myida</taxon>
        <taxon>Dreissenoidea</taxon>
        <taxon>Dreissenidae</taxon>
        <taxon>Dreissena</taxon>
    </lineage>
</organism>
<reference evidence="1" key="2">
    <citation type="submission" date="2020-11" db="EMBL/GenBank/DDBJ databases">
        <authorList>
            <person name="McCartney M.A."/>
            <person name="Auch B."/>
            <person name="Kono T."/>
            <person name="Mallez S."/>
            <person name="Becker A."/>
            <person name="Gohl D.M."/>
            <person name="Silverstein K.A.T."/>
            <person name="Koren S."/>
            <person name="Bechman K.B."/>
            <person name="Herman A."/>
            <person name="Abrahante J.E."/>
            <person name="Garbe J."/>
        </authorList>
    </citation>
    <scope>NUCLEOTIDE SEQUENCE</scope>
    <source>
        <strain evidence="1">Duluth1</strain>
        <tissue evidence="1">Whole animal</tissue>
    </source>
</reference>
<dbReference type="AlphaFoldDB" id="A0A9D4EX95"/>
<evidence type="ECO:0000313" key="1">
    <source>
        <dbReference type="EMBL" id="KAH3787902.1"/>
    </source>
</evidence>
<proteinExistence type="predicted"/>
<comment type="caution">
    <text evidence="1">The sequence shown here is derived from an EMBL/GenBank/DDBJ whole genome shotgun (WGS) entry which is preliminary data.</text>
</comment>
<sequence>MEIEKETLKDDVKNQLKLFETDLLTVEKQYKLKNIQLKGDLIISQTAAINRLREEMYLERRQA</sequence>
<keyword evidence="2" id="KW-1185">Reference proteome</keyword>
<accession>A0A9D4EX95</accession>
<gene>
    <name evidence="1" type="ORF">DPMN_166033</name>
</gene>
<name>A0A9D4EX95_DREPO</name>
<dbReference type="EMBL" id="JAIWYP010000008">
    <property type="protein sequence ID" value="KAH3787902.1"/>
    <property type="molecule type" value="Genomic_DNA"/>
</dbReference>
<evidence type="ECO:0000313" key="2">
    <source>
        <dbReference type="Proteomes" id="UP000828390"/>
    </source>
</evidence>